<dbReference type="CDD" id="cd07043">
    <property type="entry name" value="STAS_anti-anti-sigma_factors"/>
    <property type="match status" value="1"/>
</dbReference>
<dbReference type="PANTHER" id="PTHR33495">
    <property type="entry name" value="ANTI-SIGMA FACTOR ANTAGONIST TM_1081-RELATED-RELATED"/>
    <property type="match status" value="1"/>
</dbReference>
<evidence type="ECO:0000256" key="2">
    <source>
        <dbReference type="RuleBase" id="RU003749"/>
    </source>
</evidence>
<dbReference type="KEGG" id="aab:A4R43_40485"/>
<dbReference type="PROSITE" id="PS50801">
    <property type="entry name" value="STAS"/>
    <property type="match status" value="1"/>
</dbReference>
<dbReference type="InterPro" id="IPR002645">
    <property type="entry name" value="STAS_dom"/>
</dbReference>
<dbReference type="OrthoDB" id="3638383at2"/>
<dbReference type="InterPro" id="IPR003658">
    <property type="entry name" value="Anti-sigma_ant"/>
</dbReference>
<evidence type="ECO:0000259" key="3">
    <source>
        <dbReference type="PROSITE" id="PS50801"/>
    </source>
</evidence>
<comment type="similarity">
    <text evidence="1 2">Belongs to the anti-sigma-factor antagonist family.</text>
</comment>
<proteinExistence type="inferred from homology"/>
<feature type="domain" description="STAS" evidence="3">
    <location>
        <begin position="8"/>
        <end position="117"/>
    </location>
</feature>
<dbReference type="PANTHER" id="PTHR33495:SF2">
    <property type="entry name" value="ANTI-SIGMA FACTOR ANTAGONIST TM_1081-RELATED"/>
    <property type="match status" value="1"/>
</dbReference>
<dbReference type="SUPFAM" id="SSF52091">
    <property type="entry name" value="SpoIIaa-like"/>
    <property type="match status" value="1"/>
</dbReference>
<dbReference type="GO" id="GO:0043856">
    <property type="term" value="F:anti-sigma factor antagonist activity"/>
    <property type="evidence" value="ECO:0007669"/>
    <property type="project" value="InterPro"/>
</dbReference>
<keyword evidence="5" id="KW-1185">Reference proteome</keyword>
<dbReference type="RefSeq" id="WP_113697019.1">
    <property type="nucleotide sequence ID" value="NZ_CP015163.1"/>
</dbReference>
<organism evidence="4 5">
    <name type="scientific">Amycolatopsis albispora</name>
    <dbReference type="NCBI Taxonomy" id="1804986"/>
    <lineage>
        <taxon>Bacteria</taxon>
        <taxon>Bacillati</taxon>
        <taxon>Actinomycetota</taxon>
        <taxon>Actinomycetes</taxon>
        <taxon>Pseudonocardiales</taxon>
        <taxon>Pseudonocardiaceae</taxon>
        <taxon>Amycolatopsis</taxon>
    </lineage>
</organism>
<accession>A0A344LIS6</accession>
<dbReference type="NCBIfam" id="TIGR00377">
    <property type="entry name" value="ant_ant_sig"/>
    <property type="match status" value="1"/>
</dbReference>
<dbReference type="Proteomes" id="UP000250434">
    <property type="component" value="Chromosome"/>
</dbReference>
<dbReference type="Gene3D" id="3.30.750.24">
    <property type="entry name" value="STAS domain"/>
    <property type="match status" value="1"/>
</dbReference>
<reference evidence="4 5" key="1">
    <citation type="submission" date="2016-04" db="EMBL/GenBank/DDBJ databases">
        <title>Complete genome sequence and analysis of deep-sea sediment isolate, Amycolatopsis sp. WP1.</title>
        <authorList>
            <person name="Wang H."/>
            <person name="Chen S."/>
            <person name="Wu Q."/>
        </authorList>
    </citation>
    <scope>NUCLEOTIDE SEQUENCE [LARGE SCALE GENOMIC DNA]</scope>
    <source>
        <strain evidence="4 5">WP1</strain>
    </source>
</reference>
<evidence type="ECO:0000313" key="4">
    <source>
        <dbReference type="EMBL" id="AXB47950.1"/>
    </source>
</evidence>
<evidence type="ECO:0000256" key="1">
    <source>
        <dbReference type="ARBA" id="ARBA00009013"/>
    </source>
</evidence>
<protein>
    <recommendedName>
        <fullName evidence="2">Anti-sigma factor antagonist</fullName>
    </recommendedName>
</protein>
<evidence type="ECO:0000313" key="5">
    <source>
        <dbReference type="Proteomes" id="UP000250434"/>
    </source>
</evidence>
<dbReference type="Pfam" id="PF01740">
    <property type="entry name" value="STAS"/>
    <property type="match status" value="1"/>
</dbReference>
<dbReference type="AlphaFoldDB" id="A0A344LIS6"/>
<dbReference type="EMBL" id="CP015163">
    <property type="protein sequence ID" value="AXB47950.1"/>
    <property type="molecule type" value="Genomic_DNA"/>
</dbReference>
<gene>
    <name evidence="4" type="ORF">A4R43_40485</name>
</gene>
<sequence length="125" mass="13081">MPYPNARAGMVVSTTAEATVVAIGGEVDALLTPRLRDQLAIEIQLAPRALVVDLSGVRFCSSAALGVLIGACGDARTAGIPFAVVTRQHAVLRPMELLNLRELLAVRPTVDEALAWAARPLTSPG</sequence>
<dbReference type="InterPro" id="IPR036513">
    <property type="entry name" value="STAS_dom_sf"/>
</dbReference>
<name>A0A344LIS6_9PSEU</name>